<dbReference type="GO" id="GO:0016747">
    <property type="term" value="F:acyltransferase activity, transferring groups other than amino-acyl groups"/>
    <property type="evidence" value="ECO:0007669"/>
    <property type="project" value="InterPro"/>
</dbReference>
<dbReference type="PROSITE" id="PS51186">
    <property type="entry name" value="GNAT"/>
    <property type="match status" value="1"/>
</dbReference>
<dbReference type="Pfam" id="PF13302">
    <property type="entry name" value="Acetyltransf_3"/>
    <property type="match status" value="1"/>
</dbReference>
<evidence type="ECO:0000313" key="2">
    <source>
        <dbReference type="EMBL" id="PTP15038.1"/>
    </source>
</evidence>
<proteinExistence type="predicted"/>
<protein>
    <submittedName>
        <fullName evidence="2">N-acetyltransferase</fullName>
    </submittedName>
</protein>
<comment type="caution">
    <text evidence="2">The sequence shown here is derived from an EMBL/GenBank/DDBJ whole genome shotgun (WGS) entry which is preliminary data.</text>
</comment>
<dbReference type="InterPro" id="IPR016181">
    <property type="entry name" value="Acyl_CoA_acyltransferase"/>
</dbReference>
<dbReference type="SUPFAM" id="SSF55729">
    <property type="entry name" value="Acyl-CoA N-acyltransferases (Nat)"/>
    <property type="match status" value="1"/>
</dbReference>
<feature type="domain" description="N-acetyltransferase" evidence="1">
    <location>
        <begin position="9"/>
        <end position="169"/>
    </location>
</feature>
<dbReference type="PANTHER" id="PTHR43415:SF3">
    <property type="entry name" value="GNAT-FAMILY ACETYLTRANSFERASE"/>
    <property type="match status" value="1"/>
</dbReference>
<dbReference type="RefSeq" id="WP_017085926.1">
    <property type="nucleotide sequence ID" value="NZ_CAWNZY010000053.1"/>
</dbReference>
<organism evidence="2 3">
    <name type="scientific">Vibrio splendidus</name>
    <dbReference type="NCBI Taxonomy" id="29497"/>
    <lineage>
        <taxon>Bacteria</taxon>
        <taxon>Pseudomonadati</taxon>
        <taxon>Pseudomonadota</taxon>
        <taxon>Gammaproteobacteria</taxon>
        <taxon>Vibrionales</taxon>
        <taxon>Vibrionaceae</taxon>
        <taxon>Vibrio</taxon>
    </lineage>
</organism>
<sequence>MKALVSKTVKLRLVVEDDAEFIISLRNDERYNKHLSQVQGDVGTQREWIREYKNKEKNSEQYYFIIERLDGTPCGTVRIYDFKDDSFCWGSWILNTEKTRFSAIESALLVYKFAFDELRFKRCHFDVRKDNCKVNQFHSKFGAKKVGETEDDFLYEIFPDDIEKTKIKYKKIVG</sequence>
<dbReference type="Gene3D" id="3.40.630.30">
    <property type="match status" value="1"/>
</dbReference>
<gene>
    <name evidence="2" type="ORF">CWO36_20240</name>
</gene>
<reference evidence="2 3" key="1">
    <citation type="submission" date="2017-11" db="EMBL/GenBank/DDBJ databases">
        <title>Population delineation of vibrios coincides with oyster pathogenicity.</title>
        <authorList>
            <person name="Bruto M."/>
            <person name="Labreuche Y."/>
            <person name="James A."/>
            <person name="Piel D."/>
            <person name="Chenivesse S."/>
            <person name="Petton B."/>
            <person name="Polz M.F."/>
            <person name="Le Roux F."/>
        </authorList>
    </citation>
    <scope>NUCLEOTIDE SEQUENCE [LARGE SCALE GENOMIC DNA]</scope>
    <source>
        <strain evidence="2 3">1F_55</strain>
    </source>
</reference>
<keyword evidence="2" id="KW-0808">Transferase</keyword>
<dbReference type="EMBL" id="PIGA01000041">
    <property type="protein sequence ID" value="PTP15038.1"/>
    <property type="molecule type" value="Genomic_DNA"/>
</dbReference>
<evidence type="ECO:0000259" key="1">
    <source>
        <dbReference type="PROSITE" id="PS51186"/>
    </source>
</evidence>
<dbReference type="PANTHER" id="PTHR43415">
    <property type="entry name" value="SPERMIDINE N(1)-ACETYLTRANSFERASE"/>
    <property type="match status" value="1"/>
</dbReference>
<dbReference type="AlphaFoldDB" id="A0A2T5E6X5"/>
<name>A0A2T5E6X5_VIBSP</name>
<evidence type="ECO:0000313" key="3">
    <source>
        <dbReference type="Proteomes" id="UP000244080"/>
    </source>
</evidence>
<accession>A0A2T5E6X5</accession>
<dbReference type="Proteomes" id="UP000244080">
    <property type="component" value="Unassembled WGS sequence"/>
</dbReference>
<dbReference type="InterPro" id="IPR000182">
    <property type="entry name" value="GNAT_dom"/>
</dbReference>